<organism evidence="2 4">
    <name type="scientific">Thermoproteota archaeon</name>
    <dbReference type="NCBI Taxonomy" id="2056631"/>
    <lineage>
        <taxon>Archaea</taxon>
        <taxon>Thermoproteota</taxon>
    </lineage>
</organism>
<evidence type="ECO:0000313" key="3">
    <source>
        <dbReference type="EMBL" id="TDA38926.1"/>
    </source>
</evidence>
<dbReference type="Pfam" id="PF13740">
    <property type="entry name" value="ACT_6"/>
    <property type="match status" value="1"/>
</dbReference>
<comment type="caution">
    <text evidence="2">The sequence shown here is derived from an EMBL/GenBank/DDBJ whole genome shotgun (WGS) entry which is preliminary data.</text>
</comment>
<gene>
    <name evidence="3" type="ORF">DSO09_03530</name>
    <name evidence="2" type="ORF">EF809_06150</name>
</gene>
<evidence type="ECO:0000259" key="1">
    <source>
        <dbReference type="PROSITE" id="PS51671"/>
    </source>
</evidence>
<dbReference type="EMBL" id="RXIH01000046">
    <property type="protein sequence ID" value="RZN55302.1"/>
    <property type="molecule type" value="Genomic_DNA"/>
</dbReference>
<dbReference type="PANTHER" id="PTHR34875">
    <property type="entry name" value="UPF0237 PROTEIN MJ1558"/>
    <property type="match status" value="1"/>
</dbReference>
<dbReference type="Proteomes" id="UP000317265">
    <property type="component" value="Unassembled WGS sequence"/>
</dbReference>
<reference evidence="3 5" key="1">
    <citation type="journal article" date="2019" name="Nat. Microbiol.">
        <title>Expanding anaerobic alkane metabolism in the domain of Archaea.</title>
        <authorList>
            <person name="Wang Y."/>
            <person name="Wegener G."/>
            <person name="Hou J."/>
            <person name="Wang F."/>
            <person name="Xiao X."/>
        </authorList>
    </citation>
    <scope>NUCLEOTIDE SEQUENCE [LARGE SCALE GENOMIC DNA]</scope>
    <source>
        <strain evidence="3">WYZ-LMO11</strain>
    </source>
</reference>
<dbReference type="InterPro" id="IPR050990">
    <property type="entry name" value="UPF0237/GcvR_regulator"/>
</dbReference>
<dbReference type="InterPro" id="IPR002912">
    <property type="entry name" value="ACT_dom"/>
</dbReference>
<dbReference type="PROSITE" id="PS51671">
    <property type="entry name" value="ACT"/>
    <property type="match status" value="1"/>
</dbReference>
<evidence type="ECO:0000313" key="5">
    <source>
        <dbReference type="Proteomes" id="UP000317265"/>
    </source>
</evidence>
<dbReference type="EMBL" id="QNVI01000041">
    <property type="protein sequence ID" value="TDA38926.1"/>
    <property type="molecule type" value="Genomic_DNA"/>
</dbReference>
<evidence type="ECO:0000313" key="2">
    <source>
        <dbReference type="EMBL" id="RZN55302.1"/>
    </source>
</evidence>
<dbReference type="AlphaFoldDB" id="A0A520KE84"/>
<dbReference type="Proteomes" id="UP000316080">
    <property type="component" value="Unassembled WGS sequence"/>
</dbReference>
<sequence length="93" mass="10650">MQKEEVKKDTQDRYILITAVGPNRPGLIAEISSIIAEFGYNIEDLDQVVMKNIFILSMLVKIPFNASIDRLKEKMSYLCNELGLEVSFYYAGR</sequence>
<accession>A0A520KE84</accession>
<evidence type="ECO:0000313" key="4">
    <source>
        <dbReference type="Proteomes" id="UP000316080"/>
    </source>
</evidence>
<dbReference type="PANTHER" id="PTHR34875:SF6">
    <property type="entry name" value="UPF0237 PROTEIN MJ1558"/>
    <property type="match status" value="1"/>
</dbReference>
<protein>
    <submittedName>
        <fullName evidence="2">ACT domain-containing protein</fullName>
    </submittedName>
</protein>
<name>A0A520KE84_9CREN</name>
<proteinExistence type="predicted"/>
<dbReference type="Gene3D" id="3.30.70.260">
    <property type="match status" value="1"/>
</dbReference>
<dbReference type="InterPro" id="IPR045865">
    <property type="entry name" value="ACT-like_dom_sf"/>
</dbReference>
<dbReference type="SUPFAM" id="SSF55021">
    <property type="entry name" value="ACT-like"/>
    <property type="match status" value="1"/>
</dbReference>
<reference evidence="2 4" key="2">
    <citation type="journal article" date="2019" name="Nat. Microbiol.">
        <title>Wide diversity of methane and short-chain alkane metabolisms in uncultured archaea.</title>
        <authorList>
            <person name="Borrel G."/>
            <person name="Adam P.S."/>
            <person name="McKay L.J."/>
            <person name="Chen L.X."/>
            <person name="Sierra-Garcia I.N."/>
            <person name="Sieber C.M."/>
            <person name="Letourneur Q."/>
            <person name="Ghozlane A."/>
            <person name="Andersen G.L."/>
            <person name="Li W.J."/>
            <person name="Hallam S.J."/>
            <person name="Muyzer G."/>
            <person name="de Oliveira V.M."/>
            <person name="Inskeep W.P."/>
            <person name="Banfield J.F."/>
            <person name="Gribaldo S."/>
        </authorList>
    </citation>
    <scope>NUCLEOTIDE SEQUENCE [LARGE SCALE GENOMIC DNA]</scope>
    <source>
        <strain evidence="2">Verst-YHS</strain>
    </source>
</reference>
<feature type="domain" description="ACT" evidence="1">
    <location>
        <begin position="16"/>
        <end position="93"/>
    </location>
</feature>